<proteinExistence type="predicted"/>
<accession>A0A926JVZ7</accession>
<feature type="transmembrane region" description="Helical" evidence="1">
    <location>
        <begin position="61"/>
        <end position="82"/>
    </location>
</feature>
<gene>
    <name evidence="3" type="ORF">IBL28_19535</name>
</gene>
<evidence type="ECO:0000313" key="4">
    <source>
        <dbReference type="Proteomes" id="UP000653730"/>
    </source>
</evidence>
<keyword evidence="1" id="KW-0472">Membrane</keyword>
<organism evidence="3 4">
    <name type="scientific">Sinomicrobium weinanense</name>
    <dbReference type="NCBI Taxonomy" id="2842200"/>
    <lineage>
        <taxon>Bacteria</taxon>
        <taxon>Pseudomonadati</taxon>
        <taxon>Bacteroidota</taxon>
        <taxon>Flavobacteriia</taxon>
        <taxon>Flavobacteriales</taxon>
        <taxon>Flavobacteriaceae</taxon>
        <taxon>Sinomicrobium</taxon>
    </lineage>
</organism>
<protein>
    <submittedName>
        <fullName evidence="3">2TM domain-containing protein</fullName>
    </submittedName>
</protein>
<dbReference type="InterPro" id="IPR025698">
    <property type="entry name" value="2TM_dom"/>
</dbReference>
<feature type="domain" description="2TM" evidence="2">
    <location>
        <begin position="12"/>
        <end position="96"/>
    </location>
</feature>
<dbReference type="Pfam" id="PF13239">
    <property type="entry name" value="2TM"/>
    <property type="match status" value="1"/>
</dbReference>
<dbReference type="RefSeq" id="WP_187967296.1">
    <property type="nucleotide sequence ID" value="NZ_JACVDC010000093.1"/>
</dbReference>
<keyword evidence="4" id="KW-1185">Reference proteome</keyword>
<keyword evidence="1" id="KW-0812">Transmembrane</keyword>
<evidence type="ECO:0000259" key="2">
    <source>
        <dbReference type="Pfam" id="PF13239"/>
    </source>
</evidence>
<comment type="caution">
    <text evidence="3">The sequence shown here is derived from an EMBL/GenBank/DDBJ whole genome shotgun (WGS) entry which is preliminary data.</text>
</comment>
<evidence type="ECO:0000256" key="1">
    <source>
        <dbReference type="SAM" id="Phobius"/>
    </source>
</evidence>
<reference evidence="3 4" key="1">
    <citation type="submission" date="2020-09" db="EMBL/GenBank/DDBJ databases">
        <title>Sinomicrobium weinanense sp. nov., a halophilic bacteria isolated from saline-alkali soil.</title>
        <authorList>
            <person name="Wu P."/>
            <person name="Ren H."/>
            <person name="Mei Y."/>
            <person name="Liang Y."/>
            <person name="Chen Z."/>
        </authorList>
    </citation>
    <scope>NUCLEOTIDE SEQUENCE [LARGE SCALE GENOMIC DNA]</scope>
    <source>
        <strain evidence="3 4">FJxs</strain>
    </source>
</reference>
<feature type="transmembrane region" description="Helical" evidence="1">
    <location>
        <begin position="23"/>
        <end position="41"/>
    </location>
</feature>
<keyword evidence="1" id="KW-1133">Transmembrane helix</keyword>
<sequence length="104" mass="12869">MKIYTKEERYLNAKKKLDKIRGFYRHLFWYLVINLFLVIWIGVEAKWDGDQFWNFGTFSTAVFWGIGLLAHAVIVFVPNIFFGRDWEERQIRKFMEKENRRRWE</sequence>
<dbReference type="AlphaFoldDB" id="A0A926JVZ7"/>
<dbReference type="Proteomes" id="UP000653730">
    <property type="component" value="Unassembled WGS sequence"/>
</dbReference>
<dbReference type="EMBL" id="JACVDC010000093">
    <property type="protein sequence ID" value="MBC9798171.1"/>
    <property type="molecule type" value="Genomic_DNA"/>
</dbReference>
<evidence type="ECO:0000313" key="3">
    <source>
        <dbReference type="EMBL" id="MBC9798171.1"/>
    </source>
</evidence>
<name>A0A926JVZ7_9FLAO</name>